<dbReference type="PANTHER" id="PTHR13054">
    <property type="entry name" value="DIGEORGE SYNDROME CRITICAL REGION 6 DGCR6 FAMILY MEMBER"/>
    <property type="match status" value="1"/>
</dbReference>
<organism evidence="2">
    <name type="scientific">Lynceus sp. MCZ IZ 141354</name>
    <dbReference type="NCBI Taxonomy" id="1930659"/>
    <lineage>
        <taxon>Eukaryota</taxon>
        <taxon>Metazoa</taxon>
        <taxon>Ecdysozoa</taxon>
        <taxon>Arthropoda</taxon>
        <taxon>Crustacea</taxon>
        <taxon>Branchiopoda</taxon>
        <taxon>Diplostraca</taxon>
        <taxon>Laevicaudata</taxon>
        <taxon>Lynceidae</taxon>
        <taxon>Lynceus</taxon>
    </lineage>
</organism>
<evidence type="ECO:0000313" key="2">
    <source>
        <dbReference type="EMBL" id="CAG4645890.1"/>
    </source>
</evidence>
<gene>
    <name evidence="2" type="primary">EOG090X0GJG</name>
</gene>
<name>A0A9N6ZFT8_9CRUS</name>
<protein>
    <submittedName>
        <fullName evidence="2">EOG090X0GJG</fullName>
    </submittedName>
</protein>
<dbReference type="InterPro" id="IPR010849">
    <property type="entry name" value="Gonadal"/>
</dbReference>
<reference evidence="2" key="1">
    <citation type="submission" date="2021-04" db="EMBL/GenBank/DDBJ databases">
        <authorList>
            <person name="Cornetti L."/>
        </authorList>
    </citation>
    <scope>NUCLEOTIDE SEQUENCE</scope>
</reference>
<dbReference type="EMBL" id="OC989235">
    <property type="protein sequence ID" value="CAG4645890.1"/>
    <property type="molecule type" value="Genomic_DNA"/>
</dbReference>
<proteinExistence type="inferred from homology"/>
<dbReference type="PANTHER" id="PTHR13054:SF2">
    <property type="entry name" value="PROTEIN DGCR6"/>
    <property type="match status" value="1"/>
</dbReference>
<comment type="similarity">
    <text evidence="1">Belongs to the gonadal family.</text>
</comment>
<evidence type="ECO:0000256" key="1">
    <source>
        <dbReference type="ARBA" id="ARBA00005939"/>
    </source>
</evidence>
<sequence>METLRSGNDQQAVFEALQAMTRQLPPTIQGKLPYDTLSELSSCLMNDTIFEIVKGLHEIQHVIEKQLLQQRMNILHRHKSEKDTLVKTFQINSQLDPRRTNEFEKEKAKLAEKQKDEIKEFDLGLIKQLDQKVTDQQTTLEKAGVPGFFVTDDPNDIQTQTHLLTFITQLSRR</sequence>
<dbReference type="Pfam" id="PF07324">
    <property type="entry name" value="DGCR6"/>
    <property type="match status" value="1"/>
</dbReference>
<accession>A0A9N6ZFT8</accession>
<dbReference type="AlphaFoldDB" id="A0A9N6ZFT8"/>